<comment type="caution">
    <text evidence="1">The sequence shown here is derived from an EMBL/GenBank/DDBJ whole genome shotgun (WGS) entry which is preliminary data.</text>
</comment>
<gene>
    <name evidence="1" type="ORF">ATCC51562_1753</name>
</gene>
<dbReference type="EMBL" id="ANNI01000006">
    <property type="protein sequence ID" value="ERJ25764.1"/>
    <property type="molecule type" value="Genomic_DNA"/>
</dbReference>
<dbReference type="RefSeq" id="WP_021091218.1">
    <property type="nucleotide sequence ID" value="NZ_ANNI01000006.1"/>
</dbReference>
<protein>
    <submittedName>
        <fullName evidence="1">Uncharacterized protein</fullName>
    </submittedName>
</protein>
<evidence type="ECO:0000313" key="2">
    <source>
        <dbReference type="Proteomes" id="UP000016627"/>
    </source>
</evidence>
<dbReference type="AlphaFoldDB" id="U2GCG3"/>
<dbReference type="Proteomes" id="UP000016627">
    <property type="component" value="Unassembled WGS sequence"/>
</dbReference>
<accession>U2GCG3</accession>
<name>U2GCG3_9BACT</name>
<proteinExistence type="predicted"/>
<sequence>MTKEEIKIVKRGFVSVFDIKGGLIKTLAECALDGKYYGSAVRITTRNLYQNLNKKTNFVDDIETEIIFRIPCSSDKDAGILAAHVREMFSNSKILRLSCDFIDNKIVNIKESYDEILAQ</sequence>
<reference evidence="1 2" key="1">
    <citation type="journal article" date="2013" name="BMC Genomics">
        <title>Comparative genomics of Campylobacter concisus isolates reveals genetic diversity and provides insights into disease association.</title>
        <authorList>
            <person name="Deshpande N.P."/>
            <person name="Kaakoush N.O."/>
            <person name="Wilkins M.R."/>
            <person name="Mitchell H.M."/>
        </authorList>
    </citation>
    <scope>NUCLEOTIDE SEQUENCE [LARGE SCALE GENOMIC DNA]</scope>
    <source>
        <strain evidence="1 2">ATCC 51562</strain>
    </source>
</reference>
<evidence type="ECO:0000313" key="1">
    <source>
        <dbReference type="EMBL" id="ERJ25764.1"/>
    </source>
</evidence>
<dbReference type="PATRIC" id="fig|1242969.3.peg.1137"/>
<organism evidence="1 2">
    <name type="scientific">Campylobacter concisus ATCC 51562</name>
    <dbReference type="NCBI Taxonomy" id="1242969"/>
    <lineage>
        <taxon>Bacteria</taxon>
        <taxon>Pseudomonadati</taxon>
        <taxon>Campylobacterota</taxon>
        <taxon>Epsilonproteobacteria</taxon>
        <taxon>Campylobacterales</taxon>
        <taxon>Campylobacteraceae</taxon>
        <taxon>Campylobacter</taxon>
    </lineage>
</organism>
<dbReference type="eggNOG" id="ENOG5032N5J">
    <property type="taxonomic scope" value="Bacteria"/>
</dbReference>